<dbReference type="GO" id="GO:0034338">
    <property type="term" value="F:short-chain carboxylesterase activity"/>
    <property type="evidence" value="ECO:0007669"/>
    <property type="project" value="TreeGrafter"/>
</dbReference>
<feature type="active site" description="Charge relay system" evidence="2">
    <location>
        <position position="316"/>
    </location>
</feature>
<organism evidence="4 5">
    <name type="scientific">Azoarcus taiwanensis</name>
    <dbReference type="NCBI Taxonomy" id="666964"/>
    <lineage>
        <taxon>Bacteria</taxon>
        <taxon>Pseudomonadati</taxon>
        <taxon>Pseudomonadota</taxon>
        <taxon>Betaproteobacteria</taxon>
        <taxon>Rhodocyclales</taxon>
        <taxon>Zoogloeaceae</taxon>
        <taxon>Azoarcus</taxon>
    </lineage>
</organism>
<dbReference type="SUPFAM" id="SSF53474">
    <property type="entry name" value="alpha/beta-Hydrolases"/>
    <property type="match status" value="1"/>
</dbReference>
<evidence type="ECO:0000313" key="5">
    <source>
        <dbReference type="Proteomes" id="UP000599523"/>
    </source>
</evidence>
<dbReference type="PANTHER" id="PTHR10794:SF94">
    <property type="entry name" value="ESTERASE YHET-RELATED"/>
    <property type="match status" value="1"/>
</dbReference>
<evidence type="ECO:0000256" key="2">
    <source>
        <dbReference type="PIRSR" id="PIRSR005211-1"/>
    </source>
</evidence>
<dbReference type="Pfam" id="PF00561">
    <property type="entry name" value="Abhydrolase_1"/>
    <property type="match status" value="1"/>
</dbReference>
<proteinExistence type="inferred from homology"/>
<evidence type="ECO:0000313" key="4">
    <source>
        <dbReference type="EMBL" id="NMG01418.1"/>
    </source>
</evidence>
<feature type="active site" description="Charge relay system" evidence="2">
    <location>
        <position position="161"/>
    </location>
</feature>
<comment type="similarity">
    <text evidence="1">Belongs to the AB hydrolase superfamily. AB hydrolase 4 family.</text>
</comment>
<protein>
    <submittedName>
        <fullName evidence="4">Hydrolase</fullName>
    </submittedName>
</protein>
<sequence>MQKAPRRVPSVLCALASTNHASNTVNAYRAPWWLPGGHAETLYPLTRKGVTPPYRRQRIDTPDGDFVDIDWLDTPSDDDAPLVLLFHGLEGSSRSHYARSLMRAVAARRWKGAVFHFRGCSGSPNRLSRAYHSGDSHEIDWALAWMRLNACDAPLFAVGVSLGGNALLKWLGEQETAAQQHLDAAAAVCPPLDLTLSGLNLGQGLNRIYTRHFLQTLIPKALEKAERFPGHFDRDRIRRAASLQDFDDAYTAPAHGFADVFDYWRRASAKPALGGIRLPTLLLNAANDPFVPLDALPTARDLGPGVGFECPPRGGHVGFLHGNWPGSLEWLPQRLLAHFDRQR</sequence>
<feature type="domain" description="AB hydrolase-1" evidence="3">
    <location>
        <begin position="81"/>
        <end position="320"/>
    </location>
</feature>
<dbReference type="PANTHER" id="PTHR10794">
    <property type="entry name" value="ABHYDROLASE DOMAIN-CONTAINING PROTEIN"/>
    <property type="match status" value="1"/>
</dbReference>
<gene>
    <name evidence="4" type="ORF">GPA21_00325</name>
</gene>
<dbReference type="PIRSF" id="PIRSF005211">
    <property type="entry name" value="Ab_hydro_YheT"/>
    <property type="match status" value="1"/>
</dbReference>
<dbReference type="InterPro" id="IPR012020">
    <property type="entry name" value="ABHD4"/>
</dbReference>
<evidence type="ECO:0000256" key="1">
    <source>
        <dbReference type="ARBA" id="ARBA00010884"/>
    </source>
</evidence>
<dbReference type="NCBIfam" id="NF008218">
    <property type="entry name" value="PRK10985.1"/>
    <property type="match status" value="1"/>
</dbReference>
<reference evidence="4" key="1">
    <citation type="submission" date="2019-12" db="EMBL/GenBank/DDBJ databases">
        <title>Comparative genomics gives insights into the taxonomy of the Azoarcus-Aromatoleum group and reveals separate origins of nif in the plant-associated Azoarcus and non-plant-associated Aromatoleum sub-groups.</title>
        <authorList>
            <person name="Lafos M."/>
            <person name="Maluk M."/>
            <person name="Batista M."/>
            <person name="Junghare M."/>
            <person name="Carmona M."/>
            <person name="Faoro H."/>
            <person name="Cruz L.M."/>
            <person name="Battistoni F."/>
            <person name="De Souza E."/>
            <person name="Pedrosa F."/>
            <person name="Chen W.-M."/>
            <person name="Poole P.S."/>
            <person name="Dixon R.A."/>
            <person name="James E.K."/>
        </authorList>
    </citation>
    <scope>NUCLEOTIDE SEQUENCE</scope>
    <source>
        <strain evidence="4">NSC3</strain>
    </source>
</reference>
<dbReference type="InterPro" id="IPR050960">
    <property type="entry name" value="AB_hydrolase_4_sf"/>
</dbReference>
<feature type="active site" description="Charge relay system" evidence="2">
    <location>
        <position position="288"/>
    </location>
</feature>
<evidence type="ECO:0000259" key="3">
    <source>
        <dbReference type="Pfam" id="PF00561"/>
    </source>
</evidence>
<dbReference type="Proteomes" id="UP000599523">
    <property type="component" value="Unassembled WGS sequence"/>
</dbReference>
<accession>A0A972J8Z8</accession>
<comment type="caution">
    <text evidence="4">The sequence shown here is derived from an EMBL/GenBank/DDBJ whole genome shotgun (WGS) entry which is preliminary data.</text>
</comment>
<dbReference type="EMBL" id="WTVM01000001">
    <property type="protein sequence ID" value="NMG01418.1"/>
    <property type="molecule type" value="Genomic_DNA"/>
</dbReference>
<dbReference type="InterPro" id="IPR029058">
    <property type="entry name" value="AB_hydrolase_fold"/>
</dbReference>
<name>A0A972J8Z8_9RHOO</name>
<keyword evidence="5" id="KW-1185">Reference proteome</keyword>
<dbReference type="InterPro" id="IPR000073">
    <property type="entry name" value="AB_hydrolase_1"/>
</dbReference>
<dbReference type="AlphaFoldDB" id="A0A972J8Z8"/>
<dbReference type="Gene3D" id="3.40.50.1820">
    <property type="entry name" value="alpha/beta hydrolase"/>
    <property type="match status" value="1"/>
</dbReference>
<keyword evidence="4" id="KW-0378">Hydrolase</keyword>
<dbReference type="GO" id="GO:0047372">
    <property type="term" value="F:monoacylglycerol lipase activity"/>
    <property type="evidence" value="ECO:0007669"/>
    <property type="project" value="TreeGrafter"/>
</dbReference>